<dbReference type="PRINTS" id="PR00123">
    <property type="entry name" value="ATPASEA"/>
</dbReference>
<dbReference type="Gene3D" id="1.20.120.220">
    <property type="entry name" value="ATP synthase, F0 complex, subunit A"/>
    <property type="match status" value="1"/>
</dbReference>
<evidence type="ECO:0000256" key="5">
    <source>
        <dbReference type="ARBA" id="ARBA00022692"/>
    </source>
</evidence>
<evidence type="ECO:0000256" key="6">
    <source>
        <dbReference type="ARBA" id="ARBA00022781"/>
    </source>
</evidence>
<reference evidence="13" key="1">
    <citation type="submission" date="2010-05" db="EMBL/GenBank/DDBJ databases">
        <title>Evolution of fragmented mitochondrial genomes in parasitic lice.</title>
        <authorList>
            <person name="Shao R."/>
            <person name="Barker S.C."/>
        </authorList>
    </citation>
    <scope>NUCLEOTIDE SEQUENCE</scope>
    <source>
        <strain evidence="13">B2260</strain>
    </source>
</reference>
<keyword evidence="6" id="KW-0375">Hydrogen ion transport</keyword>
<comment type="subcellular location">
    <subcellularLocation>
        <location evidence="1">Membrane</location>
        <topology evidence="1">Multi-pass membrane protein</topology>
    </subcellularLocation>
    <subcellularLocation>
        <location evidence="11">Mitochondrion inner membrane</location>
        <topology evidence="11">Multi-pass membrane protein</topology>
    </subcellularLocation>
</comment>
<feature type="transmembrane region" description="Helical" evidence="12">
    <location>
        <begin position="20"/>
        <end position="39"/>
    </location>
</feature>
<dbReference type="GO" id="GO:0046933">
    <property type="term" value="F:proton-transporting ATP synthase activity, rotational mechanism"/>
    <property type="evidence" value="ECO:0007669"/>
    <property type="project" value="TreeGrafter"/>
</dbReference>
<geneLocation type="mitochondrion" evidence="13"/>
<accession>M9MTG0</accession>
<evidence type="ECO:0000256" key="1">
    <source>
        <dbReference type="ARBA" id="ARBA00004141"/>
    </source>
</evidence>
<gene>
    <name evidence="13" type="primary">atp6</name>
</gene>
<evidence type="ECO:0000256" key="4">
    <source>
        <dbReference type="ARBA" id="ARBA00022547"/>
    </source>
</evidence>
<keyword evidence="3" id="KW-0813">Transport</keyword>
<evidence type="ECO:0000256" key="9">
    <source>
        <dbReference type="ARBA" id="ARBA00023136"/>
    </source>
</evidence>
<evidence type="ECO:0000256" key="7">
    <source>
        <dbReference type="ARBA" id="ARBA00022989"/>
    </source>
</evidence>
<evidence type="ECO:0000256" key="8">
    <source>
        <dbReference type="ARBA" id="ARBA00023065"/>
    </source>
</evidence>
<sequence length="214" mass="23870">MMTSIMSLFDPCQPYQFPLNWMVMIMSFIVIHPSLWRVGSGLSAMILQDMKALMDFGRSMILYTLFIMILSVNITGAVLSSYPLSSSALFGLSLSMSFWLAGIVRDTIKSYKLVVSHLVPETSHFAIGFALVWVEIISKFMRPVSLGVRLLANITSGHILLNLIESSLSLLDPLYSAVSLVIFLVIEGLEVAVAMVQAYIFTQLLNLYWTEISN</sequence>
<dbReference type="CDD" id="cd00310">
    <property type="entry name" value="ATP-synt_Fo_a_6"/>
    <property type="match status" value="1"/>
</dbReference>
<feature type="transmembrane region" description="Helical" evidence="12">
    <location>
        <begin position="113"/>
        <end position="134"/>
    </location>
</feature>
<evidence type="ECO:0000256" key="10">
    <source>
        <dbReference type="ARBA" id="ARBA00023310"/>
    </source>
</evidence>
<evidence type="ECO:0000256" key="2">
    <source>
        <dbReference type="ARBA" id="ARBA00006810"/>
    </source>
</evidence>
<keyword evidence="10" id="KW-0066">ATP synthesis</keyword>
<dbReference type="InterPro" id="IPR000568">
    <property type="entry name" value="ATP_synth_F0_asu"/>
</dbReference>
<dbReference type="NCBIfam" id="TIGR01131">
    <property type="entry name" value="ATP_synt_6_or_A"/>
    <property type="match status" value="1"/>
</dbReference>
<dbReference type="PANTHER" id="PTHR11410">
    <property type="entry name" value="ATP SYNTHASE SUBUNIT A"/>
    <property type="match status" value="1"/>
</dbReference>
<dbReference type="GO" id="GO:0045259">
    <property type="term" value="C:proton-transporting ATP synthase complex"/>
    <property type="evidence" value="ECO:0007669"/>
    <property type="project" value="UniProtKB-KW"/>
</dbReference>
<dbReference type="PANTHER" id="PTHR11410:SF0">
    <property type="entry name" value="ATP SYNTHASE SUBUNIT A"/>
    <property type="match status" value="1"/>
</dbReference>
<evidence type="ECO:0000313" key="13">
    <source>
        <dbReference type="EMBL" id="AEG66973.1"/>
    </source>
</evidence>
<keyword evidence="7 12" id="KW-1133">Transmembrane helix</keyword>
<name>M9MTG0_9NEOP</name>
<evidence type="ECO:0000256" key="12">
    <source>
        <dbReference type="SAM" id="Phobius"/>
    </source>
</evidence>
<evidence type="ECO:0000256" key="11">
    <source>
        <dbReference type="RuleBase" id="RU004450"/>
    </source>
</evidence>
<comment type="similarity">
    <text evidence="2">Belongs to the ATPase A chain family.</text>
</comment>
<dbReference type="GO" id="GO:0005743">
    <property type="term" value="C:mitochondrial inner membrane"/>
    <property type="evidence" value="ECO:0007669"/>
    <property type="project" value="UniProtKB-SubCell"/>
</dbReference>
<feature type="transmembrane region" description="Helical" evidence="12">
    <location>
        <begin position="60"/>
        <end position="78"/>
    </location>
</feature>
<dbReference type="AlphaFoldDB" id="M9MTG0"/>
<proteinExistence type="inferred from homology"/>
<dbReference type="EMBL" id="HM241899">
    <property type="protein sequence ID" value="AEG66973.1"/>
    <property type="molecule type" value="Genomic_DNA"/>
</dbReference>
<keyword evidence="8" id="KW-0406">Ion transport</keyword>
<evidence type="ECO:0000256" key="3">
    <source>
        <dbReference type="ARBA" id="ARBA00022448"/>
    </source>
</evidence>
<organism evidence="13">
    <name type="scientific">Linognathus vituli</name>
    <dbReference type="NCBI Taxonomy" id="186220"/>
    <lineage>
        <taxon>Eukaryota</taxon>
        <taxon>Metazoa</taxon>
        <taxon>Ecdysozoa</taxon>
        <taxon>Arthropoda</taxon>
        <taxon>Hexapoda</taxon>
        <taxon>Insecta</taxon>
        <taxon>Pterygota</taxon>
        <taxon>Neoptera</taxon>
        <taxon>Paraneoptera</taxon>
        <taxon>Psocodea</taxon>
        <taxon>Troctomorpha</taxon>
        <taxon>Phthiraptera</taxon>
        <taxon>Anoplura</taxon>
        <taxon>Linognathidae</taxon>
        <taxon>Linognathus</taxon>
    </lineage>
</organism>
<keyword evidence="13" id="KW-0496">Mitochondrion</keyword>
<dbReference type="Pfam" id="PF00119">
    <property type="entry name" value="ATP-synt_A"/>
    <property type="match status" value="1"/>
</dbReference>
<dbReference type="InterPro" id="IPR035908">
    <property type="entry name" value="F0_ATP_A_sf"/>
</dbReference>
<keyword evidence="9 12" id="KW-0472">Membrane</keyword>
<keyword evidence="5 12" id="KW-0812">Transmembrane</keyword>
<feature type="transmembrane region" description="Helical" evidence="12">
    <location>
        <begin position="176"/>
        <end position="200"/>
    </location>
</feature>
<dbReference type="InterPro" id="IPR045083">
    <property type="entry name" value="ATP_synth_F0_asu_bact/mt"/>
</dbReference>
<feature type="transmembrane region" description="Helical" evidence="12">
    <location>
        <begin position="84"/>
        <end position="101"/>
    </location>
</feature>
<dbReference type="SUPFAM" id="SSF81336">
    <property type="entry name" value="F1F0 ATP synthase subunit A"/>
    <property type="match status" value="1"/>
</dbReference>
<keyword evidence="4" id="KW-0138">CF(0)</keyword>
<protein>
    <recommendedName>
        <fullName evidence="11">ATP synthase subunit a</fullName>
    </recommendedName>
</protein>